<protein>
    <submittedName>
        <fullName evidence="3">Methionyl-tRNA formyltransferase</fullName>
    </submittedName>
</protein>
<dbReference type="SUPFAM" id="SSF53328">
    <property type="entry name" value="Formyltransferase"/>
    <property type="match status" value="1"/>
</dbReference>
<dbReference type="PANTHER" id="PTHR11138">
    <property type="entry name" value="METHIONYL-TRNA FORMYLTRANSFERASE"/>
    <property type="match status" value="1"/>
</dbReference>
<feature type="compositionally biased region" description="Acidic residues" evidence="1">
    <location>
        <begin position="51"/>
        <end position="69"/>
    </location>
</feature>
<dbReference type="Proteomes" id="UP000749293">
    <property type="component" value="Unassembled WGS sequence"/>
</dbReference>
<dbReference type="InterPro" id="IPR002376">
    <property type="entry name" value="Formyl_transf_N"/>
</dbReference>
<evidence type="ECO:0000313" key="3">
    <source>
        <dbReference type="EMBL" id="KAF4125712.1"/>
    </source>
</evidence>
<feature type="region of interest" description="Disordered" evidence="1">
    <location>
        <begin position="1"/>
        <end position="164"/>
    </location>
</feature>
<evidence type="ECO:0000313" key="4">
    <source>
        <dbReference type="Proteomes" id="UP000749293"/>
    </source>
</evidence>
<dbReference type="InterPro" id="IPR036477">
    <property type="entry name" value="Formyl_transf_N_sf"/>
</dbReference>
<dbReference type="GeneID" id="55967186"/>
<sequence>MTEDVDDDDGDEDLVKEEGSGYEEEEEERVEASPEAVKVTERSRREVLADSIDESESEPEPEPEPEPEQEPATPSGESDSEGGGGSVNRQSKRRKLSITPLPAFDSSPQPQDDNSSSDLDDGAGAPQHQPTFHEPPRFFRQNDEGYGGDRDGGDITLASPPRRGYVRGGMAAELQGWLHEVKGVEGEGGNLASTTTTTTTPRVTVNMLVPRTRPAFALGGRVTTTRPWSRCTYMTTSGKRSDPLRILFCGSDTFSTEALHALYEEHRFNPELVQSIDVVMPKGINLIVAVSFGLFVPPRLLKQAKYGGLNVHPSFLPDLRGPAPIHHAVLRGDDYVGVSLQTLDAAHFDHGVILSQTERPGLRATRHWTLNLLTRKLAIEGSELLVEGLRQGLHVPPYSNAAAVADNDDGADKVPGQRQQQRQQQERQGLRHAPKIRTSDTEIRWDAWTADDWARRLQMKQAIWTKGQSQGTQGPSSRRLIIHDSRLVPEEEGRDEKPAAVAVRPFIVEWHQDAAPVKAKD</sequence>
<feature type="compositionally biased region" description="Low complexity" evidence="1">
    <location>
        <begin position="105"/>
        <end position="117"/>
    </location>
</feature>
<gene>
    <name evidence="3" type="ORF">GMORB2_0956</name>
</gene>
<evidence type="ECO:0000259" key="2">
    <source>
        <dbReference type="Pfam" id="PF00551"/>
    </source>
</evidence>
<dbReference type="GO" id="GO:0004479">
    <property type="term" value="F:methionyl-tRNA formyltransferase activity"/>
    <property type="evidence" value="ECO:0007669"/>
    <property type="project" value="TreeGrafter"/>
</dbReference>
<name>A0A9P4Z045_9HYPO</name>
<accession>A0A9P4Z045</accession>
<dbReference type="GO" id="GO:0005739">
    <property type="term" value="C:mitochondrion"/>
    <property type="evidence" value="ECO:0007669"/>
    <property type="project" value="TreeGrafter"/>
</dbReference>
<dbReference type="Pfam" id="PF00551">
    <property type="entry name" value="Formyl_trans_N"/>
    <property type="match status" value="1"/>
</dbReference>
<dbReference type="AlphaFoldDB" id="A0A9P4Z045"/>
<keyword evidence="4" id="KW-1185">Reference proteome</keyword>
<feature type="region of interest" description="Disordered" evidence="1">
    <location>
        <begin position="400"/>
        <end position="433"/>
    </location>
</feature>
<reference evidence="3" key="1">
    <citation type="submission" date="2020-03" db="EMBL/GenBank/DDBJ databases">
        <title>Site-based positive gene gene selection in Geosmithia morbida across the United States reveals a broad range of putative effectors and factors for local host and environmental adapation.</title>
        <authorList>
            <person name="Onufrak A."/>
            <person name="Murdoch R.W."/>
            <person name="Gazis R."/>
            <person name="Huff M."/>
            <person name="Staton M."/>
            <person name="Klingeman W."/>
            <person name="Hadziabdic D."/>
        </authorList>
    </citation>
    <scope>NUCLEOTIDE SEQUENCE</scope>
    <source>
        <strain evidence="3">1262</strain>
    </source>
</reference>
<proteinExistence type="predicted"/>
<feature type="compositionally biased region" description="Basic and acidic residues" evidence="1">
    <location>
        <begin position="134"/>
        <end position="153"/>
    </location>
</feature>
<dbReference type="OrthoDB" id="10268103at2759"/>
<feature type="compositionally biased region" description="Acidic residues" evidence="1">
    <location>
        <begin position="1"/>
        <end position="29"/>
    </location>
</feature>
<dbReference type="PANTHER" id="PTHR11138:SF5">
    <property type="entry name" value="METHIONYL-TRNA FORMYLTRANSFERASE, MITOCHONDRIAL"/>
    <property type="match status" value="1"/>
</dbReference>
<dbReference type="EMBL" id="JAANYQ010000002">
    <property type="protein sequence ID" value="KAF4125712.1"/>
    <property type="molecule type" value="Genomic_DNA"/>
</dbReference>
<dbReference type="Gene3D" id="3.40.50.12230">
    <property type="match status" value="1"/>
</dbReference>
<feature type="compositionally biased region" description="Basic and acidic residues" evidence="1">
    <location>
        <begin position="38"/>
        <end position="48"/>
    </location>
</feature>
<organism evidence="3 4">
    <name type="scientific">Geosmithia morbida</name>
    <dbReference type="NCBI Taxonomy" id="1094350"/>
    <lineage>
        <taxon>Eukaryota</taxon>
        <taxon>Fungi</taxon>
        <taxon>Dikarya</taxon>
        <taxon>Ascomycota</taxon>
        <taxon>Pezizomycotina</taxon>
        <taxon>Sordariomycetes</taxon>
        <taxon>Hypocreomycetidae</taxon>
        <taxon>Hypocreales</taxon>
        <taxon>Bionectriaceae</taxon>
        <taxon>Geosmithia</taxon>
    </lineage>
</organism>
<dbReference type="RefSeq" id="XP_035324364.1">
    <property type="nucleotide sequence ID" value="XM_035462940.1"/>
</dbReference>
<feature type="domain" description="Formyl transferase N-terminal" evidence="2">
    <location>
        <begin position="265"/>
        <end position="387"/>
    </location>
</feature>
<comment type="caution">
    <text evidence="3">The sequence shown here is derived from an EMBL/GenBank/DDBJ whole genome shotgun (WGS) entry which is preliminary data.</text>
</comment>
<evidence type="ECO:0000256" key="1">
    <source>
        <dbReference type="SAM" id="MobiDB-lite"/>
    </source>
</evidence>